<dbReference type="OrthoDB" id="5396211at2"/>
<dbReference type="AlphaFoldDB" id="I4Z6A9"/>
<reference evidence="2 3" key="1">
    <citation type="submission" date="2012-04" db="EMBL/GenBank/DDBJ databases">
        <title>Improved High-Quality Draft sequence of Leptothrix ochracea L12.</title>
        <authorList>
            <consortium name="US DOE Joint Genome Institute"/>
            <person name="Lucas S."/>
            <person name="Han J."/>
            <person name="Lapidus A."/>
            <person name="Cheng J.-F."/>
            <person name="Goodwin L."/>
            <person name="Pitluck S."/>
            <person name="Peters L."/>
            <person name="Zeytun A."/>
            <person name="Detter J.C."/>
            <person name="Han C."/>
            <person name="Tapia R."/>
            <person name="Land M."/>
            <person name="Hauser L."/>
            <person name="Kyrpides N."/>
            <person name="Ivanova N."/>
            <person name="Pagani I."/>
            <person name="Stepanauskas R."/>
            <person name="Masland D."/>
            <person name="Poulton N."/>
            <person name="Emerson D."/>
            <person name="Fleming E."/>
            <person name="Woyke T."/>
        </authorList>
    </citation>
    <scope>NUCLEOTIDE SEQUENCE [LARGE SCALE GENOMIC DNA]</scope>
    <source>
        <strain evidence="2 3">L12</strain>
    </source>
</reference>
<dbReference type="PANTHER" id="PTHR37310:SF1">
    <property type="entry name" value="CYTOPLASMIC PROTEIN"/>
    <property type="match status" value="1"/>
</dbReference>
<dbReference type="NCBIfam" id="TIGR04401">
    <property type="entry name" value="TAT_Cys_rich"/>
    <property type="match status" value="1"/>
</dbReference>
<sequence length="150" mass="15781">MERRHLMQGLGGLTLAALSASVLAAEEHAHHHHAAASAGGKPTRSLIAAASDCTVKGDACLAHCLQLLGDGDKEMAACAQSVNQMLPVCTALQKLASQDSKYLKAYAALAAQVCEDCEKECRKHEKKHDECKACAESCAACLKECKAYAA</sequence>
<dbReference type="InterPro" id="IPR030913">
    <property type="entry name" value="Csp1_Cys_rich"/>
</dbReference>
<dbReference type="InterPro" id="IPR005560">
    <property type="entry name" value="Csp_YhjQ"/>
</dbReference>
<organism evidence="2 3">
    <name type="scientific">Leptothrix ochracea L12</name>
    <dbReference type="NCBI Taxonomy" id="735332"/>
    <lineage>
        <taxon>Bacteria</taxon>
        <taxon>Pseudomonadati</taxon>
        <taxon>Pseudomonadota</taxon>
        <taxon>Betaproteobacteria</taxon>
        <taxon>Burkholderiales</taxon>
        <taxon>Sphaerotilaceae</taxon>
        <taxon>Leptothrix</taxon>
    </lineage>
</organism>
<evidence type="ECO:0000313" key="3">
    <source>
        <dbReference type="Proteomes" id="UP000053899"/>
    </source>
</evidence>
<dbReference type="HOGENOM" id="CLU_1766581_0_0_4"/>
<name>I4Z6A9_9BURK</name>
<evidence type="ECO:0008006" key="4">
    <source>
        <dbReference type="Google" id="ProtNLM"/>
    </source>
</evidence>
<feature type="signal peptide" evidence="1">
    <location>
        <begin position="1"/>
        <end position="24"/>
    </location>
</feature>
<dbReference type="Gene3D" id="1.20.1270.360">
    <property type="match status" value="1"/>
</dbReference>
<dbReference type="GeneID" id="92352004"/>
<dbReference type="EMBL" id="JH660668">
    <property type="protein sequence ID" value="EIM31751.1"/>
    <property type="molecule type" value="Genomic_DNA"/>
</dbReference>
<accession>I4Z6A9</accession>
<gene>
    <name evidence="2" type="ORF">LepocDRAFT_00004920</name>
</gene>
<protein>
    <recommendedName>
        <fullName evidence="4">Four-helix bundle copper-binding protein</fullName>
    </recommendedName>
</protein>
<keyword evidence="1" id="KW-0732">Signal</keyword>
<dbReference type="RefSeq" id="WP_009453164.1">
    <property type="nucleotide sequence ID" value="NZ_JH660668.1"/>
</dbReference>
<feature type="chain" id="PRO_5003698440" description="Four-helix bundle copper-binding protein" evidence="1">
    <location>
        <begin position="25"/>
        <end position="150"/>
    </location>
</feature>
<dbReference type="PANTHER" id="PTHR37310">
    <property type="entry name" value="CYTOPLASMIC PROTEIN-RELATED"/>
    <property type="match status" value="1"/>
</dbReference>
<keyword evidence="3" id="KW-1185">Reference proteome</keyword>
<evidence type="ECO:0000313" key="2">
    <source>
        <dbReference type="EMBL" id="EIM31751.1"/>
    </source>
</evidence>
<proteinExistence type="predicted"/>
<dbReference type="Pfam" id="PF03860">
    <property type="entry name" value="Csp"/>
    <property type="match status" value="1"/>
</dbReference>
<evidence type="ECO:0000256" key="1">
    <source>
        <dbReference type="SAM" id="SignalP"/>
    </source>
</evidence>
<dbReference type="Proteomes" id="UP000053899">
    <property type="component" value="Unassembled WGS sequence"/>
</dbReference>